<reference evidence="3" key="2">
    <citation type="submission" date="2022-09" db="EMBL/GenBank/DDBJ databases">
        <title>Biosynthetic gene clusters of Dactylosporangioum fulvum.</title>
        <authorList>
            <person name="Caradec T."/>
        </authorList>
    </citation>
    <scope>NUCLEOTIDE SEQUENCE</scope>
    <source>
        <strain evidence="3">NRRL B-16292</strain>
    </source>
</reference>
<protein>
    <submittedName>
        <fullName evidence="3">DUF5107 domain-containing protein</fullName>
    </submittedName>
</protein>
<dbReference type="EMBL" id="CP073720">
    <property type="protein sequence ID" value="UWP80335.1"/>
    <property type="molecule type" value="Genomic_DNA"/>
</dbReference>
<dbReference type="RefSeq" id="WP_259858093.1">
    <property type="nucleotide sequence ID" value="NZ_BAAAST010000009.1"/>
</dbReference>
<evidence type="ECO:0000313" key="4">
    <source>
        <dbReference type="Proteomes" id="UP001059617"/>
    </source>
</evidence>
<dbReference type="SUPFAM" id="SSF74650">
    <property type="entry name" value="Galactose mutarotase-like"/>
    <property type="match status" value="1"/>
</dbReference>
<dbReference type="Gene3D" id="2.70.98.10">
    <property type="match status" value="1"/>
</dbReference>
<feature type="region of interest" description="Disordered" evidence="1">
    <location>
        <begin position="141"/>
        <end position="164"/>
    </location>
</feature>
<feature type="compositionally biased region" description="Basic and acidic residues" evidence="1">
    <location>
        <begin position="147"/>
        <end position="157"/>
    </location>
</feature>
<accession>A0ABY5VRZ9</accession>
<gene>
    <name evidence="3" type="ORF">Dfulv_34965</name>
</gene>
<organism evidence="3 4">
    <name type="scientific">Dactylosporangium fulvum</name>
    <dbReference type="NCBI Taxonomy" id="53359"/>
    <lineage>
        <taxon>Bacteria</taxon>
        <taxon>Bacillati</taxon>
        <taxon>Actinomycetota</taxon>
        <taxon>Actinomycetes</taxon>
        <taxon>Micromonosporales</taxon>
        <taxon>Micromonosporaceae</taxon>
        <taxon>Dactylosporangium</taxon>
    </lineage>
</organism>
<proteinExistence type="predicted"/>
<dbReference type="InterPro" id="IPR033396">
    <property type="entry name" value="DUF5107"/>
</dbReference>
<evidence type="ECO:0000313" key="3">
    <source>
        <dbReference type="EMBL" id="UWP80335.1"/>
    </source>
</evidence>
<dbReference type="Proteomes" id="UP001059617">
    <property type="component" value="Chromosome"/>
</dbReference>
<dbReference type="InterPro" id="IPR014718">
    <property type="entry name" value="GH-type_carb-bd"/>
</dbReference>
<evidence type="ECO:0000256" key="1">
    <source>
        <dbReference type="SAM" id="MobiDB-lite"/>
    </source>
</evidence>
<keyword evidence="4" id="KW-1185">Reference proteome</keyword>
<name>A0ABY5VRZ9_9ACTN</name>
<feature type="domain" description="DUF5107" evidence="2">
    <location>
        <begin position="449"/>
        <end position="762"/>
    </location>
</feature>
<reference evidence="3" key="1">
    <citation type="submission" date="2021-04" db="EMBL/GenBank/DDBJ databases">
        <authorList>
            <person name="Hartkoorn R.C."/>
            <person name="Beaudoing E."/>
            <person name="Hot D."/>
        </authorList>
    </citation>
    <scope>NUCLEOTIDE SEQUENCE</scope>
    <source>
        <strain evidence="3">NRRL B-16292</strain>
    </source>
</reference>
<evidence type="ECO:0000259" key="2">
    <source>
        <dbReference type="Pfam" id="PF17128"/>
    </source>
</evidence>
<sequence length="882" mass="94089">MSYATASGEQGKNESQGNRARLLVTGVRALDTKSFEITFNNDLTEQIRQFVTGNPAYLTEFIRVSGGTAGQPDAALDGGALNRISGTRLFVVDGATSSLRVLLGAGASLGDARYQVWFDGKGRDLADDLLIAGANGSTLRGTTTTPRDLRGTTRPAEKASIASATATDSRSVRIVFANPVYAAMPASRYTGTGITVTRPDGTTVRPVYVQKVGGTDNTAWDLTFSEDLGAGSHAVAINGAQHALTTSIGNLANTDVLSASFEGVTKQRSAPRVTDITVSDDRETIVVSFDRKIAAVNGGDENVPLAETPGGTGGTTLTRAQLLAAVDLSGVLEGAGDGASTLAQNLEKVAAYAPDLHTLVIKIEKGSLLKASTRGSVTIQAGAVTDLAGVGNTRATVDFKVPNSKPKKTSYDPNAADYLRVDRNASVTFRHNAFEFTNAPSDLSVRRENVENRLVNEKIDAIRVENKYIEATFIPGYGGRLLSLIYKPTGNDLLYTNPTGTPYGFNNNPVGRPGTSPFYHNWLMVWGGIFPTVTEAEHGKYWFLPWDYSISETADAVSITMTNKDTVHYADRPSRYVYGPTRLETAVTYTVGKTAPSVDMSVGIHNPGTQTVSYEYWTCTTLAPGAASDQGSPTMEIVSPVSVIQRDPAYTWMANVEKPANPATPNDRYLVLDKLNKMVNWRGDGIAYGQGLAQNPQGDWWGVINHENGEGVVRVGDNKVTPGMKFWEWGFNSSFDTNIYRNGSSARPYIELWAGTSDRFFQAAKIAPGATTSWTETFLPTMDLAGVTNANKAGAAEVAFQRTGGKLTVRGDVFSTHIGQNLRVELVDKATGRVLAGKSFTATADQSADLSAEVVDGATVQLVLTDRAGNVLLQAEKSAAGA</sequence>
<dbReference type="InterPro" id="IPR011013">
    <property type="entry name" value="Gal_mutarotase_sf_dom"/>
</dbReference>
<dbReference type="Pfam" id="PF17128">
    <property type="entry name" value="DUF5107"/>
    <property type="match status" value="1"/>
</dbReference>